<comment type="caution">
    <text evidence="1">The sequence shown here is derived from an EMBL/GenBank/DDBJ whole genome shotgun (WGS) entry which is preliminary data.</text>
</comment>
<evidence type="ECO:0000313" key="2">
    <source>
        <dbReference type="Proteomes" id="UP001168902"/>
    </source>
</evidence>
<keyword evidence="2" id="KW-1185">Reference proteome</keyword>
<proteinExistence type="predicted"/>
<accession>A0ABT8UZ52</accession>
<name>A0ABT8UZ52_9GAMM</name>
<dbReference type="RefSeq" id="WP_005092277.1">
    <property type="nucleotide sequence ID" value="NZ_JAUMJH010000017.1"/>
</dbReference>
<dbReference type="EMBL" id="JAUMJH010000017">
    <property type="protein sequence ID" value="MDO3657241.1"/>
    <property type="molecule type" value="Genomic_DNA"/>
</dbReference>
<dbReference type="Proteomes" id="UP001168902">
    <property type="component" value="Unassembled WGS sequence"/>
</dbReference>
<gene>
    <name evidence="1" type="ORF">Q3V53_08500</name>
</gene>
<protein>
    <recommendedName>
        <fullName evidence="3">Integrase</fullName>
    </recommendedName>
</protein>
<sequence>MSSKRKIAPIRFAKGGKTKSNQLHVGPITTQEYVEKFRKANPKPQKYRELDEAAIFPFITDSTYELSPSSSIDATVLYREFRIKVMLNMTSLVWECCKAKQISSDR</sequence>
<evidence type="ECO:0008006" key="3">
    <source>
        <dbReference type="Google" id="ProtNLM"/>
    </source>
</evidence>
<organism evidence="1 2">
    <name type="scientific">Acinetobacter genomosp. 15BJ</name>
    <dbReference type="NCBI Taxonomy" id="106651"/>
    <lineage>
        <taxon>Bacteria</taxon>
        <taxon>Pseudomonadati</taxon>
        <taxon>Pseudomonadota</taxon>
        <taxon>Gammaproteobacteria</taxon>
        <taxon>Moraxellales</taxon>
        <taxon>Moraxellaceae</taxon>
        <taxon>Acinetobacter</taxon>
    </lineage>
</organism>
<reference evidence="1 2" key="1">
    <citation type="submission" date="2023-07" db="EMBL/GenBank/DDBJ databases">
        <title>A novel proteolytic Acinetobacter species.</title>
        <authorList>
            <person name="Nemec A."/>
            <person name="Radolfova-Krizova L."/>
        </authorList>
    </citation>
    <scope>NUCLEOTIDE SEQUENCE [LARGE SCALE GENOMIC DNA]</scope>
    <source>
        <strain evidence="1 2">NIPH 1865</strain>
    </source>
</reference>
<evidence type="ECO:0000313" key="1">
    <source>
        <dbReference type="EMBL" id="MDO3657241.1"/>
    </source>
</evidence>